<name>A0A1W2CM17_9FLAO</name>
<sequence>MKYYFTFFSFLFISICGFSQEVDEKEQVEKLEKIKAVVINAQDASVLESVHIINLNRVVGTITNEKGEFSISAAVNDTLYFSYLGFKPQKVRVTNDMFKFKDTKIALTELAYALEEVIITPYQLTGYLEIDVKNLPINDSYQYSISGLNTGYEAGKKNPSAVTKVLGAILNPADLLRNLFGKKPNQMKKLRQIKEDDAIKDLLASKFDREILTELLQIEKVDIEDILNNCNYSRSFILTANDLQILDAISGCYEDYKVLNRKK</sequence>
<dbReference type="Pfam" id="PF13715">
    <property type="entry name" value="CarbopepD_reg_2"/>
    <property type="match status" value="1"/>
</dbReference>
<gene>
    <name evidence="1" type="ORF">SAMN05660703_3044</name>
</gene>
<evidence type="ECO:0000313" key="2">
    <source>
        <dbReference type="Proteomes" id="UP000192360"/>
    </source>
</evidence>
<keyword evidence="2" id="KW-1185">Reference proteome</keyword>
<dbReference type="AlphaFoldDB" id="A0A1W2CM17"/>
<evidence type="ECO:0000313" key="1">
    <source>
        <dbReference type="EMBL" id="SMC86056.1"/>
    </source>
</evidence>
<proteinExistence type="predicted"/>
<dbReference type="EMBL" id="FWXO01000007">
    <property type="protein sequence ID" value="SMC86056.1"/>
    <property type="molecule type" value="Genomic_DNA"/>
</dbReference>
<dbReference type="InterPro" id="IPR008969">
    <property type="entry name" value="CarboxyPept-like_regulatory"/>
</dbReference>
<protein>
    <submittedName>
        <fullName evidence="1">CarboxypepD_reg-like domain-containing protein</fullName>
    </submittedName>
</protein>
<dbReference type="STRING" id="504486.SAMN05660703_3044"/>
<dbReference type="RefSeq" id="WP_084063114.1">
    <property type="nucleotide sequence ID" value="NZ_FWXO01000007.1"/>
</dbReference>
<dbReference type="SUPFAM" id="SSF49464">
    <property type="entry name" value="Carboxypeptidase regulatory domain-like"/>
    <property type="match status" value="1"/>
</dbReference>
<dbReference type="Proteomes" id="UP000192360">
    <property type="component" value="Unassembled WGS sequence"/>
</dbReference>
<reference evidence="1 2" key="1">
    <citation type="submission" date="2017-04" db="EMBL/GenBank/DDBJ databases">
        <authorList>
            <person name="Afonso C.L."/>
            <person name="Miller P.J."/>
            <person name="Scott M.A."/>
            <person name="Spackman E."/>
            <person name="Goraichik I."/>
            <person name="Dimitrov K.M."/>
            <person name="Suarez D.L."/>
            <person name="Swayne D.E."/>
        </authorList>
    </citation>
    <scope>NUCLEOTIDE SEQUENCE [LARGE SCALE GENOMIC DNA]</scope>
    <source>
        <strain evidence="1 2">DSM 21164</strain>
    </source>
</reference>
<accession>A0A1W2CM17</accession>
<organism evidence="1 2">
    <name type="scientific">Cellulophaga tyrosinoxydans</name>
    <dbReference type="NCBI Taxonomy" id="504486"/>
    <lineage>
        <taxon>Bacteria</taxon>
        <taxon>Pseudomonadati</taxon>
        <taxon>Bacteroidota</taxon>
        <taxon>Flavobacteriia</taxon>
        <taxon>Flavobacteriales</taxon>
        <taxon>Flavobacteriaceae</taxon>
        <taxon>Cellulophaga</taxon>
    </lineage>
</organism>
<dbReference type="OrthoDB" id="1467339at2"/>